<dbReference type="EMBL" id="PQFF01000154">
    <property type="protein sequence ID" value="RHZ78468.1"/>
    <property type="molecule type" value="Genomic_DNA"/>
</dbReference>
<gene>
    <name evidence="1" type="ORF">Glove_164g37</name>
</gene>
<evidence type="ECO:0000313" key="1">
    <source>
        <dbReference type="EMBL" id="RHZ78468.1"/>
    </source>
</evidence>
<sequence length="176" mass="20214">MGSFASALGSQKSIFDETETLLQEIEGRNFDNNNNSNNNNNNYNNKNNIFSLIIQETMKITSTSYACRYILKLPNPNAADDLYEAIIDAAHPITSWIQKEKLETLSKGAKYLYGKLKTLMEERIQLFDDNFNEECLEKFAAQLVDITTDLWTARSKVGYIRITCHWLTQDLQLIDL</sequence>
<evidence type="ECO:0000313" key="2">
    <source>
        <dbReference type="Proteomes" id="UP000266861"/>
    </source>
</evidence>
<comment type="caution">
    <text evidence="1">The sequence shown here is derived from an EMBL/GenBank/DDBJ whole genome shotgun (WGS) entry which is preliminary data.</text>
</comment>
<protein>
    <submittedName>
        <fullName evidence="1">Uncharacterized protein</fullName>
    </submittedName>
</protein>
<dbReference type="OrthoDB" id="2404704at2759"/>
<name>A0A397IVS3_9GLOM</name>
<dbReference type="AlphaFoldDB" id="A0A397IVS3"/>
<reference evidence="1 2" key="1">
    <citation type="submission" date="2018-08" db="EMBL/GenBank/DDBJ databases">
        <title>Genome and evolution of the arbuscular mycorrhizal fungus Diversispora epigaea (formerly Glomus versiforme) and its bacterial endosymbionts.</title>
        <authorList>
            <person name="Sun X."/>
            <person name="Fei Z."/>
            <person name="Harrison M."/>
        </authorList>
    </citation>
    <scope>NUCLEOTIDE SEQUENCE [LARGE SCALE GENOMIC DNA]</scope>
    <source>
        <strain evidence="1 2">IT104</strain>
    </source>
</reference>
<keyword evidence="2" id="KW-1185">Reference proteome</keyword>
<accession>A0A397IVS3</accession>
<proteinExistence type="predicted"/>
<dbReference type="Proteomes" id="UP000266861">
    <property type="component" value="Unassembled WGS sequence"/>
</dbReference>
<organism evidence="1 2">
    <name type="scientific">Diversispora epigaea</name>
    <dbReference type="NCBI Taxonomy" id="1348612"/>
    <lineage>
        <taxon>Eukaryota</taxon>
        <taxon>Fungi</taxon>
        <taxon>Fungi incertae sedis</taxon>
        <taxon>Mucoromycota</taxon>
        <taxon>Glomeromycotina</taxon>
        <taxon>Glomeromycetes</taxon>
        <taxon>Diversisporales</taxon>
        <taxon>Diversisporaceae</taxon>
        <taxon>Diversispora</taxon>
    </lineage>
</organism>